<proteinExistence type="predicted"/>
<protein>
    <submittedName>
        <fullName evidence="6">Uncharacterized protein</fullName>
    </submittedName>
</protein>
<evidence type="ECO:0000256" key="1">
    <source>
        <dbReference type="ARBA" id="ARBA00004123"/>
    </source>
</evidence>
<feature type="compositionally biased region" description="Low complexity" evidence="5">
    <location>
        <begin position="26"/>
        <end position="52"/>
    </location>
</feature>
<feature type="region of interest" description="Disordered" evidence="5">
    <location>
        <begin position="423"/>
        <end position="445"/>
    </location>
</feature>
<dbReference type="Pfam" id="PF20168">
    <property type="entry name" value="PDS5"/>
    <property type="match status" value="1"/>
</dbReference>
<dbReference type="GO" id="GO:0005634">
    <property type="term" value="C:nucleus"/>
    <property type="evidence" value="ECO:0007669"/>
    <property type="project" value="UniProtKB-SubCell"/>
</dbReference>
<feature type="compositionally biased region" description="Basic residues" evidence="5">
    <location>
        <begin position="10"/>
        <end position="19"/>
    </location>
</feature>
<comment type="subcellular location">
    <subcellularLocation>
        <location evidence="1">Nucleus</location>
    </subcellularLocation>
</comment>
<evidence type="ECO:0000256" key="4">
    <source>
        <dbReference type="ARBA" id="ARBA00023242"/>
    </source>
</evidence>
<dbReference type="AlphaFoldDB" id="A0A7J7L6X9"/>
<dbReference type="PANTHER" id="PTHR12663:SF0">
    <property type="entry name" value="PRECOCIOUS DISSOCIATION OF SISTERS 5, ISOFORM A"/>
    <property type="match status" value="1"/>
</dbReference>
<keyword evidence="4" id="KW-0539">Nucleus</keyword>
<dbReference type="GO" id="GO:0006281">
    <property type="term" value="P:DNA repair"/>
    <property type="evidence" value="ECO:0007669"/>
    <property type="project" value="UniProtKB-KW"/>
</dbReference>
<accession>A0A7J7L6X9</accession>
<gene>
    <name evidence="6" type="ORF">GIB67_042026</name>
</gene>
<keyword evidence="3" id="KW-0234">DNA repair</keyword>
<dbReference type="Proteomes" id="UP000541444">
    <property type="component" value="Unassembled WGS sequence"/>
</dbReference>
<evidence type="ECO:0000256" key="5">
    <source>
        <dbReference type="SAM" id="MobiDB-lite"/>
    </source>
</evidence>
<dbReference type="GO" id="GO:0007064">
    <property type="term" value="P:mitotic sister chromatid cohesion"/>
    <property type="evidence" value="ECO:0007669"/>
    <property type="project" value="InterPro"/>
</dbReference>
<evidence type="ECO:0000256" key="2">
    <source>
        <dbReference type="ARBA" id="ARBA00022763"/>
    </source>
</evidence>
<keyword evidence="2" id="KW-0227">DNA damage</keyword>
<keyword evidence="7" id="KW-1185">Reference proteome</keyword>
<dbReference type="OrthoDB" id="1732328at2759"/>
<sequence>MRNQGESSKATKKRQKRNRQAITAAIRNTSNGGIRIGGSNNLEPNQSEPSQEPSEELFQKSSQEIPNPSPEQNKKSKTMRGSTKCMTLGKDGTKIDVNFNERGQPVELGSEKLSSYLGTLGRDMQRFTLDEENRSYCMPTVGRLWRSHKTRLRKLIDSSKAWTANLAYFLLPSKHSLSNIRSTELEAAAICSRMDPPAFARTCTIPSLTISLSSFRRITRLSSDLLGNNGENCASITRRFMDDRSKLCSWKIFVIKALVKRYLPIKDSHIRFGFVNLLEILKNVLAFGEISKDMESSPVDKAHMRLVSAKAVLRLSKDWDHKIPIDIFHLTLRTSEIIDSQVKKLFLGKEKSKKFKNIRSKQVFPYTGSRRCYARLENDIKKKSAKPSSVVRVNVRMKAHTKANGEPSNEEVKIEELKKSLPLNSTPLPLKDDMLSQVLRPERQG</sequence>
<dbReference type="InterPro" id="IPR039776">
    <property type="entry name" value="Pds5"/>
</dbReference>
<dbReference type="EMBL" id="JACGCM010002600">
    <property type="protein sequence ID" value="KAF6138330.1"/>
    <property type="molecule type" value="Genomic_DNA"/>
</dbReference>
<feature type="region of interest" description="Disordered" evidence="5">
    <location>
        <begin position="1"/>
        <end position="89"/>
    </location>
</feature>
<evidence type="ECO:0000256" key="3">
    <source>
        <dbReference type="ARBA" id="ARBA00023204"/>
    </source>
</evidence>
<comment type="caution">
    <text evidence="6">The sequence shown here is derived from an EMBL/GenBank/DDBJ whole genome shotgun (WGS) entry which is preliminary data.</text>
</comment>
<organism evidence="6 7">
    <name type="scientific">Kingdonia uniflora</name>
    <dbReference type="NCBI Taxonomy" id="39325"/>
    <lineage>
        <taxon>Eukaryota</taxon>
        <taxon>Viridiplantae</taxon>
        <taxon>Streptophyta</taxon>
        <taxon>Embryophyta</taxon>
        <taxon>Tracheophyta</taxon>
        <taxon>Spermatophyta</taxon>
        <taxon>Magnoliopsida</taxon>
        <taxon>Ranunculales</taxon>
        <taxon>Circaeasteraceae</taxon>
        <taxon>Kingdonia</taxon>
    </lineage>
</organism>
<dbReference type="PANTHER" id="PTHR12663">
    <property type="entry name" value="ANDROGEN INDUCED INHIBITOR OF PROLIFERATION AS3 / PDS5-RELATED"/>
    <property type="match status" value="1"/>
</dbReference>
<dbReference type="GO" id="GO:0000785">
    <property type="term" value="C:chromatin"/>
    <property type="evidence" value="ECO:0007669"/>
    <property type="project" value="TreeGrafter"/>
</dbReference>
<feature type="compositionally biased region" description="Basic and acidic residues" evidence="5">
    <location>
        <begin position="430"/>
        <end position="445"/>
    </location>
</feature>
<evidence type="ECO:0000313" key="6">
    <source>
        <dbReference type="EMBL" id="KAF6138330.1"/>
    </source>
</evidence>
<name>A0A7J7L6X9_9MAGN</name>
<evidence type="ECO:0000313" key="7">
    <source>
        <dbReference type="Proteomes" id="UP000541444"/>
    </source>
</evidence>
<reference evidence="6 7" key="1">
    <citation type="journal article" date="2020" name="IScience">
        <title>Genome Sequencing of the Endangered Kingdonia uniflora (Circaeasteraceae, Ranunculales) Reveals Potential Mechanisms of Evolutionary Specialization.</title>
        <authorList>
            <person name="Sun Y."/>
            <person name="Deng T."/>
            <person name="Zhang A."/>
            <person name="Moore M.J."/>
            <person name="Landis J.B."/>
            <person name="Lin N."/>
            <person name="Zhang H."/>
            <person name="Zhang X."/>
            <person name="Huang J."/>
            <person name="Zhang X."/>
            <person name="Sun H."/>
            <person name="Wang H."/>
        </authorList>
    </citation>
    <scope>NUCLEOTIDE SEQUENCE [LARGE SCALE GENOMIC DNA]</scope>
    <source>
        <strain evidence="6">TB1705</strain>
        <tissue evidence="6">Leaf</tissue>
    </source>
</reference>